<keyword evidence="4" id="KW-1185">Reference proteome</keyword>
<dbReference type="Pfam" id="PF07944">
    <property type="entry name" value="Beta-AFase-like_GH127_cat"/>
    <property type="match status" value="1"/>
</dbReference>
<reference evidence="3 4" key="1">
    <citation type="submission" date="2024-04" db="EMBL/GenBank/DDBJ databases">
        <title>Draft genome sequence of Pseudoxanthomonas putridarboris WD12.</title>
        <authorList>
            <person name="Oh J."/>
        </authorList>
    </citation>
    <scope>NUCLEOTIDE SEQUENCE [LARGE SCALE GENOMIC DNA]</scope>
    <source>
        <strain evidence="3 4">WD12</strain>
    </source>
</reference>
<dbReference type="InterPro" id="IPR008928">
    <property type="entry name" value="6-hairpin_glycosidase_sf"/>
</dbReference>
<dbReference type="SUPFAM" id="SSF48208">
    <property type="entry name" value="Six-hairpin glycosidases"/>
    <property type="match status" value="1"/>
</dbReference>
<protein>
    <submittedName>
        <fullName evidence="3">Beta-L-arabinofuranosidase domain-containing protein</fullName>
    </submittedName>
</protein>
<dbReference type="EMBL" id="JBBWWT010000001">
    <property type="protein sequence ID" value="MEL1262889.1"/>
    <property type="molecule type" value="Genomic_DNA"/>
</dbReference>
<sequence>MTGTKLGGPLGQALDANLRGRLHHFIVDERSPAIAIFDPAHVATNEEGDWYGEHAGKWLVAAARAAARSGDEVLLANIRRVADYLVAQQQADGYLGNYAPARRFMHPQPPRPVTWDGAPALRTWDIWTHSYLVLGLLEVHRHFPEPRYLRAAQRIGDLCWEVLTEGGIDITTLGNHHGMSATVLMDPAMELYFATGEARYLRLARRVLEQADAHPQLALLTRALDGADAAEIATGKAYQLAWNLVGLAKLSRATGEAAHRQAVENLWRSIRDHHLTLGGGPWGGVAHRSREVFNAPGSFSPNAYVETCSLLAWIQLNRELLAVTGDARYAEEIERTAYNDLLGAQAPNGEDWCYYSFPNGRRVHTTYWRCCKSSGAMALEELPALFYGVGDGGDVRVNLYGAGEAALPHPRAGRVSLRQVTEYPFDGRIRIEVTPERSTAFALCLRIPSWAQGARISVNGEALDLDAVPGSYLRVPRQWRAGDQVALDFPLRPVLHRRALRNVQESRAPDGSLVRQQVLDLHYIGLTYGPLAYATELIDGFKTEETVRLPDRAQEEWLQVLPVTDGEEGAGISMTLDYRPPLLFWPYYRAGGRQDGAWRLTWLSLAPPA</sequence>
<organism evidence="3 4">
    <name type="scientific">Pseudoxanthomonas putridarboris</name>
    <dbReference type="NCBI Taxonomy" id="752605"/>
    <lineage>
        <taxon>Bacteria</taxon>
        <taxon>Pseudomonadati</taxon>
        <taxon>Pseudomonadota</taxon>
        <taxon>Gammaproteobacteria</taxon>
        <taxon>Lysobacterales</taxon>
        <taxon>Lysobacteraceae</taxon>
        <taxon>Pseudoxanthomonas</taxon>
    </lineage>
</organism>
<evidence type="ECO:0000313" key="3">
    <source>
        <dbReference type="EMBL" id="MEL1262889.1"/>
    </source>
</evidence>
<evidence type="ECO:0000259" key="2">
    <source>
        <dbReference type="Pfam" id="PF20736"/>
    </source>
</evidence>
<dbReference type="InterPro" id="IPR012878">
    <property type="entry name" value="Beta-AFase-like_GH127_cat"/>
</dbReference>
<dbReference type="RefSeq" id="WP_341724089.1">
    <property type="nucleotide sequence ID" value="NZ_JBBWWT010000001.1"/>
</dbReference>
<gene>
    <name evidence="3" type="ORF">AAD027_00685</name>
</gene>
<name>A0ABU9IV96_9GAMM</name>
<accession>A0ABU9IV96</accession>
<feature type="domain" description="Non-reducing end beta-L-arabinofuranosidase-like GH127 catalytic" evidence="1">
    <location>
        <begin position="38"/>
        <end position="380"/>
    </location>
</feature>
<feature type="domain" description="Non-reducing end beta-L-arabinofuranosidase-like GH127 middle" evidence="2">
    <location>
        <begin position="395"/>
        <end position="491"/>
    </location>
</feature>
<comment type="caution">
    <text evidence="3">The sequence shown here is derived from an EMBL/GenBank/DDBJ whole genome shotgun (WGS) entry which is preliminary data.</text>
</comment>
<dbReference type="PANTHER" id="PTHR43465">
    <property type="entry name" value="DUF1680 DOMAIN PROTEIN (AFU_ORTHOLOGUE AFUA_1G08910)"/>
    <property type="match status" value="1"/>
</dbReference>
<evidence type="ECO:0000313" key="4">
    <source>
        <dbReference type="Proteomes" id="UP001459204"/>
    </source>
</evidence>
<dbReference type="InterPro" id="IPR049174">
    <property type="entry name" value="Beta-AFase-like"/>
</dbReference>
<proteinExistence type="predicted"/>
<dbReference type="Gene3D" id="1.50.10.10">
    <property type="match status" value="1"/>
</dbReference>
<dbReference type="Proteomes" id="UP001459204">
    <property type="component" value="Unassembled WGS sequence"/>
</dbReference>
<dbReference type="InterPro" id="IPR012341">
    <property type="entry name" value="6hp_glycosidase-like_sf"/>
</dbReference>
<dbReference type="PANTHER" id="PTHR43465:SF2">
    <property type="entry name" value="DUF1680 DOMAIN PROTEIN (AFU_ORTHOLOGUE AFUA_1G08910)"/>
    <property type="match status" value="1"/>
</dbReference>
<dbReference type="Pfam" id="PF20736">
    <property type="entry name" value="Glyco_hydro127M"/>
    <property type="match status" value="1"/>
</dbReference>
<dbReference type="InterPro" id="IPR049046">
    <property type="entry name" value="Beta-AFase-like_GH127_middle"/>
</dbReference>
<evidence type="ECO:0000259" key="1">
    <source>
        <dbReference type="Pfam" id="PF07944"/>
    </source>
</evidence>